<evidence type="ECO:0000313" key="3">
    <source>
        <dbReference type="Proteomes" id="UP000585474"/>
    </source>
</evidence>
<comment type="caution">
    <text evidence="2">The sequence shown here is derived from an EMBL/GenBank/DDBJ whole genome shotgun (WGS) entry which is preliminary data.</text>
</comment>
<evidence type="ECO:0000313" key="2">
    <source>
        <dbReference type="EMBL" id="GFY87278.1"/>
    </source>
</evidence>
<dbReference type="AlphaFoldDB" id="A0A7J0ELE9"/>
<name>A0A7J0ELE9_9ERIC</name>
<organism evidence="2 3">
    <name type="scientific">Actinidia rufa</name>
    <dbReference type="NCBI Taxonomy" id="165716"/>
    <lineage>
        <taxon>Eukaryota</taxon>
        <taxon>Viridiplantae</taxon>
        <taxon>Streptophyta</taxon>
        <taxon>Embryophyta</taxon>
        <taxon>Tracheophyta</taxon>
        <taxon>Spermatophyta</taxon>
        <taxon>Magnoliopsida</taxon>
        <taxon>eudicotyledons</taxon>
        <taxon>Gunneridae</taxon>
        <taxon>Pentapetalae</taxon>
        <taxon>asterids</taxon>
        <taxon>Ericales</taxon>
        <taxon>Actinidiaceae</taxon>
        <taxon>Actinidia</taxon>
    </lineage>
</organism>
<dbReference type="PANTHER" id="PTHR34278">
    <property type="entry name" value="PROTEIN THI031, PUTATIVE-RELATED"/>
    <property type="match status" value="1"/>
</dbReference>
<protein>
    <submittedName>
        <fullName evidence="2">Uncharacterized protein</fullName>
    </submittedName>
</protein>
<sequence length="205" mass="22769">MKREGRQHGSVRSYPILPSPLNPRPESRFVNRFDSAPTAGLFTRVSSKPTNHSKYTGRCGRIGCVGCHLHPASKSKDKAKGTQKLRSCDVVSNHRLVTWRIVDSKPGFKVSGFSATGILDHLDSDDGYMDGDEIYEESCGLDHHDSVEVEISSGAVEIEDKDGDEIEDKEDMDGDEIEDTSFYDVALVWEPSDEGEEDWCLVGEM</sequence>
<dbReference type="EMBL" id="BJWL01000005">
    <property type="protein sequence ID" value="GFY87278.1"/>
    <property type="molecule type" value="Genomic_DNA"/>
</dbReference>
<dbReference type="PANTHER" id="PTHR34278:SF1">
    <property type="entry name" value="PROTEIN THI031, PUTATIVE-RELATED"/>
    <property type="match status" value="1"/>
</dbReference>
<feature type="region of interest" description="Disordered" evidence="1">
    <location>
        <begin position="1"/>
        <end position="25"/>
    </location>
</feature>
<proteinExistence type="predicted"/>
<dbReference type="Proteomes" id="UP000585474">
    <property type="component" value="Unassembled WGS sequence"/>
</dbReference>
<keyword evidence="3" id="KW-1185">Reference proteome</keyword>
<gene>
    <name evidence="2" type="ORF">Acr_05g0009170</name>
</gene>
<accession>A0A7J0ELE9</accession>
<evidence type="ECO:0000256" key="1">
    <source>
        <dbReference type="SAM" id="MobiDB-lite"/>
    </source>
</evidence>
<dbReference type="OrthoDB" id="663108at2759"/>
<reference evidence="2 3" key="1">
    <citation type="submission" date="2019-07" db="EMBL/GenBank/DDBJ databases">
        <title>De Novo Assembly of kiwifruit Actinidia rufa.</title>
        <authorList>
            <person name="Sugita-Konishi S."/>
            <person name="Sato K."/>
            <person name="Mori E."/>
            <person name="Abe Y."/>
            <person name="Kisaki G."/>
            <person name="Hamano K."/>
            <person name="Suezawa K."/>
            <person name="Otani M."/>
            <person name="Fukuda T."/>
            <person name="Manabe T."/>
            <person name="Gomi K."/>
            <person name="Tabuchi M."/>
            <person name="Akimitsu K."/>
            <person name="Kataoka I."/>
        </authorList>
    </citation>
    <scope>NUCLEOTIDE SEQUENCE [LARGE SCALE GENOMIC DNA]</scope>
    <source>
        <strain evidence="3">cv. Fuchu</strain>
    </source>
</reference>